<keyword evidence="6" id="KW-0597">Phosphoprotein</keyword>
<dbReference type="CDD" id="cd17536">
    <property type="entry name" value="REC_YesN-like"/>
    <property type="match status" value="1"/>
</dbReference>
<dbReference type="AlphaFoldDB" id="A0A9D1F2J8"/>
<dbReference type="SMART" id="SM00448">
    <property type="entry name" value="REC"/>
    <property type="match status" value="1"/>
</dbReference>
<dbReference type="PANTHER" id="PTHR43280">
    <property type="entry name" value="ARAC-FAMILY TRANSCRIPTIONAL REGULATOR"/>
    <property type="match status" value="1"/>
</dbReference>
<evidence type="ECO:0000259" key="8">
    <source>
        <dbReference type="PROSITE" id="PS50110"/>
    </source>
</evidence>
<evidence type="ECO:0000256" key="3">
    <source>
        <dbReference type="ARBA" id="ARBA00023125"/>
    </source>
</evidence>
<feature type="domain" description="Response regulatory" evidence="8">
    <location>
        <begin position="2"/>
        <end position="119"/>
    </location>
</feature>
<dbReference type="SUPFAM" id="SSF46689">
    <property type="entry name" value="Homeodomain-like"/>
    <property type="match status" value="2"/>
</dbReference>
<dbReference type="PROSITE" id="PS01124">
    <property type="entry name" value="HTH_ARAC_FAMILY_2"/>
    <property type="match status" value="1"/>
</dbReference>
<proteinExistence type="predicted"/>
<sequence>MKILLIDDEIVALNALKKRVDWVCYGFTEIFTAQDIVSAKEILKKENIDMMLCDIEMQGENGLSLVEYARENYPEICSIMVTCHADFNYIKKAMRYGVKDYVLKPIDYEELEGLLLQFKEEKAQEQEKQKFGRLVEKTMEVTGKDTKGRDLEHLADRNKVIKEYIDSHIQEKISVKDLADLVHVNEQHLMRVFKKENGQSILEYINERRIIIASNLLKDTDYTINFIADCIGCENYSYFTKIFKKYTGFTPREYRMQFKKR</sequence>
<feature type="modified residue" description="4-aspartylphosphate" evidence="6">
    <location>
        <position position="54"/>
    </location>
</feature>
<reference evidence="9" key="1">
    <citation type="submission" date="2020-10" db="EMBL/GenBank/DDBJ databases">
        <authorList>
            <person name="Gilroy R."/>
        </authorList>
    </citation>
    <scope>NUCLEOTIDE SEQUENCE</scope>
    <source>
        <strain evidence="9">CHK178-757</strain>
    </source>
</reference>
<accession>A0A9D1F2J8</accession>
<feature type="domain" description="HTH araC/xylS-type" evidence="7">
    <location>
        <begin position="159"/>
        <end position="257"/>
    </location>
</feature>
<dbReference type="SMART" id="SM00342">
    <property type="entry name" value="HTH_ARAC"/>
    <property type="match status" value="1"/>
</dbReference>
<dbReference type="Pfam" id="PF12833">
    <property type="entry name" value="HTH_18"/>
    <property type="match status" value="1"/>
</dbReference>
<keyword evidence="4" id="KW-0804">Transcription</keyword>
<evidence type="ECO:0000256" key="2">
    <source>
        <dbReference type="ARBA" id="ARBA00023015"/>
    </source>
</evidence>
<dbReference type="Gene3D" id="3.40.50.2300">
    <property type="match status" value="1"/>
</dbReference>
<protein>
    <recommendedName>
        <fullName evidence="1">Stage 0 sporulation protein A homolog</fullName>
    </recommendedName>
</protein>
<dbReference type="InterPro" id="IPR011006">
    <property type="entry name" value="CheY-like_superfamily"/>
</dbReference>
<dbReference type="InterPro" id="IPR009057">
    <property type="entry name" value="Homeodomain-like_sf"/>
</dbReference>
<keyword evidence="2" id="KW-0805">Transcription regulation</keyword>
<dbReference type="InterPro" id="IPR001789">
    <property type="entry name" value="Sig_transdc_resp-reg_receiver"/>
</dbReference>
<evidence type="ECO:0000259" key="7">
    <source>
        <dbReference type="PROSITE" id="PS01124"/>
    </source>
</evidence>
<evidence type="ECO:0000256" key="6">
    <source>
        <dbReference type="PROSITE-ProRule" id="PRU00169"/>
    </source>
</evidence>
<name>A0A9D1F2J8_9FIRM</name>
<dbReference type="EMBL" id="DVIT01000007">
    <property type="protein sequence ID" value="HIS46323.1"/>
    <property type="molecule type" value="Genomic_DNA"/>
</dbReference>
<dbReference type="PROSITE" id="PS50110">
    <property type="entry name" value="RESPONSE_REGULATORY"/>
    <property type="match status" value="1"/>
</dbReference>
<dbReference type="GO" id="GO:0003700">
    <property type="term" value="F:DNA-binding transcription factor activity"/>
    <property type="evidence" value="ECO:0007669"/>
    <property type="project" value="InterPro"/>
</dbReference>
<evidence type="ECO:0000313" key="10">
    <source>
        <dbReference type="Proteomes" id="UP000823927"/>
    </source>
</evidence>
<dbReference type="Proteomes" id="UP000823927">
    <property type="component" value="Unassembled WGS sequence"/>
</dbReference>
<comment type="function">
    <text evidence="5">May play the central regulatory role in sporulation. It may be an element of the effector pathway responsible for the activation of sporulation genes in response to nutritional stress. Spo0A may act in concert with spo0H (a sigma factor) to control the expression of some genes that are critical to the sporulation process.</text>
</comment>
<comment type="caution">
    <text evidence="9">The sequence shown here is derived from an EMBL/GenBank/DDBJ whole genome shotgun (WGS) entry which is preliminary data.</text>
</comment>
<evidence type="ECO:0000256" key="4">
    <source>
        <dbReference type="ARBA" id="ARBA00023163"/>
    </source>
</evidence>
<dbReference type="InterPro" id="IPR018060">
    <property type="entry name" value="HTH_AraC"/>
</dbReference>
<keyword evidence="3" id="KW-0238">DNA-binding</keyword>
<dbReference type="Pfam" id="PF00072">
    <property type="entry name" value="Response_reg"/>
    <property type="match status" value="1"/>
</dbReference>
<dbReference type="PANTHER" id="PTHR43280:SF28">
    <property type="entry name" value="HTH-TYPE TRANSCRIPTIONAL ACTIVATOR RHAS"/>
    <property type="match status" value="1"/>
</dbReference>
<gene>
    <name evidence="9" type="ORF">IAB46_01985</name>
</gene>
<evidence type="ECO:0000313" key="9">
    <source>
        <dbReference type="EMBL" id="HIS46323.1"/>
    </source>
</evidence>
<dbReference type="GO" id="GO:0043565">
    <property type="term" value="F:sequence-specific DNA binding"/>
    <property type="evidence" value="ECO:0007669"/>
    <property type="project" value="InterPro"/>
</dbReference>
<dbReference type="SUPFAM" id="SSF52172">
    <property type="entry name" value="CheY-like"/>
    <property type="match status" value="1"/>
</dbReference>
<evidence type="ECO:0000256" key="1">
    <source>
        <dbReference type="ARBA" id="ARBA00018672"/>
    </source>
</evidence>
<dbReference type="GO" id="GO:0000160">
    <property type="term" value="P:phosphorelay signal transduction system"/>
    <property type="evidence" value="ECO:0007669"/>
    <property type="project" value="InterPro"/>
</dbReference>
<dbReference type="Gene3D" id="1.10.10.60">
    <property type="entry name" value="Homeodomain-like"/>
    <property type="match status" value="2"/>
</dbReference>
<organism evidence="9 10">
    <name type="scientific">Candidatus Scybalocola faecigallinarum</name>
    <dbReference type="NCBI Taxonomy" id="2840941"/>
    <lineage>
        <taxon>Bacteria</taxon>
        <taxon>Bacillati</taxon>
        <taxon>Bacillota</taxon>
        <taxon>Clostridia</taxon>
        <taxon>Lachnospirales</taxon>
        <taxon>Lachnospiraceae</taxon>
        <taxon>Lachnospiraceae incertae sedis</taxon>
        <taxon>Candidatus Scybalocola (ex Gilroy et al. 2021)</taxon>
    </lineage>
</organism>
<evidence type="ECO:0000256" key="5">
    <source>
        <dbReference type="ARBA" id="ARBA00024867"/>
    </source>
</evidence>
<reference evidence="9" key="2">
    <citation type="journal article" date="2021" name="PeerJ">
        <title>Extensive microbial diversity within the chicken gut microbiome revealed by metagenomics and culture.</title>
        <authorList>
            <person name="Gilroy R."/>
            <person name="Ravi A."/>
            <person name="Getino M."/>
            <person name="Pursley I."/>
            <person name="Horton D.L."/>
            <person name="Alikhan N.F."/>
            <person name="Baker D."/>
            <person name="Gharbi K."/>
            <person name="Hall N."/>
            <person name="Watson M."/>
            <person name="Adriaenssens E.M."/>
            <person name="Foster-Nyarko E."/>
            <person name="Jarju S."/>
            <person name="Secka A."/>
            <person name="Antonio M."/>
            <person name="Oren A."/>
            <person name="Chaudhuri R.R."/>
            <person name="La Ragione R."/>
            <person name="Hildebrand F."/>
            <person name="Pallen M.J."/>
        </authorList>
    </citation>
    <scope>NUCLEOTIDE SEQUENCE</scope>
    <source>
        <strain evidence="9">CHK178-757</strain>
    </source>
</reference>